<evidence type="ECO:0000256" key="3">
    <source>
        <dbReference type="SAM" id="Phobius"/>
    </source>
</evidence>
<feature type="transmembrane region" description="Helical" evidence="3">
    <location>
        <begin position="299"/>
        <end position="318"/>
    </location>
</feature>
<keyword evidence="2 3" id="KW-0472">Membrane</keyword>
<dbReference type="PANTHER" id="PTHR22550">
    <property type="entry name" value="SPORE GERMINATION PROTEIN"/>
    <property type="match status" value="1"/>
</dbReference>
<dbReference type="Proteomes" id="UP001285921">
    <property type="component" value="Unassembled WGS sequence"/>
</dbReference>
<protein>
    <submittedName>
        <fullName evidence="4">Spore germination protein KA</fullName>
    </submittedName>
</protein>
<accession>A0ABQ6NTM5</accession>
<dbReference type="InterPro" id="IPR050768">
    <property type="entry name" value="UPF0353/GerABKA_families"/>
</dbReference>
<comment type="similarity">
    <text evidence="1">Belongs to the GerABKA family.</text>
</comment>
<keyword evidence="3" id="KW-0812">Transmembrane</keyword>
<evidence type="ECO:0000313" key="5">
    <source>
        <dbReference type="Proteomes" id="UP001285921"/>
    </source>
</evidence>
<keyword evidence="5" id="KW-1185">Reference proteome</keyword>
<dbReference type="Pfam" id="PF03323">
    <property type="entry name" value="GerA"/>
    <property type="match status" value="1"/>
</dbReference>
<feature type="transmembrane region" description="Helical" evidence="3">
    <location>
        <begin position="394"/>
        <end position="412"/>
    </location>
</feature>
<dbReference type="PANTHER" id="PTHR22550:SF5">
    <property type="entry name" value="LEUCINE ZIPPER PROTEIN 4"/>
    <property type="match status" value="1"/>
</dbReference>
<feature type="transmembrane region" description="Helical" evidence="3">
    <location>
        <begin position="368"/>
        <end position="388"/>
    </location>
</feature>
<evidence type="ECO:0000256" key="1">
    <source>
        <dbReference type="ARBA" id="ARBA00005278"/>
    </source>
</evidence>
<evidence type="ECO:0000313" key="4">
    <source>
        <dbReference type="EMBL" id="GMK48213.1"/>
    </source>
</evidence>
<comment type="caution">
    <text evidence="4">The sequence shown here is derived from an EMBL/GenBank/DDBJ whole genome shotgun (WGS) entry which is preliminary data.</text>
</comment>
<gene>
    <name evidence="4" type="primary">gerKA_8</name>
    <name evidence="4" type="ORF">PghCCS26_53430</name>
</gene>
<evidence type="ECO:0000256" key="2">
    <source>
        <dbReference type="ARBA" id="ARBA00023136"/>
    </source>
</evidence>
<keyword evidence="3" id="KW-1133">Transmembrane helix</keyword>
<proteinExistence type="inferred from homology"/>
<reference evidence="4 5" key="1">
    <citation type="submission" date="2023-05" db="EMBL/GenBank/DDBJ databases">
        <title>Draft genome of Paenibacillus sp. CCS26.</title>
        <authorList>
            <person name="Akita H."/>
            <person name="Shinto Y."/>
            <person name="Kimura Z."/>
        </authorList>
    </citation>
    <scope>NUCLEOTIDE SEQUENCE [LARGE SCALE GENOMIC DNA]</scope>
    <source>
        <strain evidence="4 5">CCS26</strain>
    </source>
</reference>
<dbReference type="RefSeq" id="WP_317981924.1">
    <property type="nucleotide sequence ID" value="NZ_BTCL01000026.1"/>
</dbReference>
<organism evidence="4 5">
    <name type="scientific">Paenibacillus glycanilyticus</name>
    <dbReference type="NCBI Taxonomy" id="126569"/>
    <lineage>
        <taxon>Bacteria</taxon>
        <taxon>Bacillati</taxon>
        <taxon>Bacillota</taxon>
        <taxon>Bacilli</taxon>
        <taxon>Bacillales</taxon>
        <taxon>Paenibacillaceae</taxon>
        <taxon>Paenibacillus</taxon>
    </lineage>
</organism>
<feature type="transmembrane region" description="Helical" evidence="3">
    <location>
        <begin position="424"/>
        <end position="446"/>
    </location>
</feature>
<dbReference type="InterPro" id="IPR004995">
    <property type="entry name" value="Spore_Ger"/>
</dbReference>
<dbReference type="PIRSF" id="PIRSF005690">
    <property type="entry name" value="GerBA"/>
    <property type="match status" value="1"/>
</dbReference>
<name>A0ABQ6NTM5_9BACL</name>
<dbReference type="EMBL" id="BTCL01000026">
    <property type="protein sequence ID" value="GMK48213.1"/>
    <property type="molecule type" value="Genomic_DNA"/>
</dbReference>
<sequence length="469" mass="52530">MNTDNMSFAGEESYRLESVKKQFSSVFGNTADLAVVSVDVGHYKGLLCYLTTMTNTDFIIEHVLKELTLSEHKEPVSMDETFHLLETVHYAALKHETLVDLDKVMDKIVLGNAAIFIDGFPKVLVLEVRTLNSRSIDEPTTQNVVRGPKEGFTESADTNMSLIRRRFNNVKLRFEKFELGYMTHTAVYMTYLDGEVEEHILKQVREKLNGSQIDSLFDSGRIEEMLHSKGKGVQLFPTVYNSERPDAICSCLIDKRIAIIVDGSPFVLVVPSLFSDFFKSPEDEYQWIVIGIFSRCLRYFAFILSLIVPALYIAVTSYHQELVPTILLTSIAAQREGIPFPASIEILLMEITFEILREAGTRMPRLVGPTISIVGALVLGEAAVQAGVVSNINVIVVSLTAISGFVAPIYTFGSKVRFFRFGMIILASVIGLYGLVLGVAMLMVQLTRIESFGVPYLSIFSRWDKRRVT</sequence>